<dbReference type="AlphaFoldDB" id="A0A1H8T0F5"/>
<accession>A0A1H8T0F5</accession>
<evidence type="ECO:0000313" key="3">
    <source>
        <dbReference type="Proteomes" id="UP000199657"/>
    </source>
</evidence>
<dbReference type="Pfam" id="PF08900">
    <property type="entry name" value="AcaB"/>
    <property type="match status" value="1"/>
</dbReference>
<keyword evidence="3" id="KW-1185">Reference proteome</keyword>
<proteinExistence type="predicted"/>
<gene>
    <name evidence="2" type="ORF">SAMN04488052_103320</name>
</gene>
<feature type="region of interest" description="Disordered" evidence="1">
    <location>
        <begin position="1"/>
        <end position="26"/>
    </location>
</feature>
<dbReference type="Proteomes" id="UP000199657">
    <property type="component" value="Unassembled WGS sequence"/>
</dbReference>
<reference evidence="2 3" key="1">
    <citation type="submission" date="2016-10" db="EMBL/GenBank/DDBJ databases">
        <authorList>
            <person name="de Groot N.N."/>
        </authorList>
    </citation>
    <scope>NUCLEOTIDE SEQUENCE [LARGE SCALE GENOMIC DNA]</scope>
    <source>
        <strain evidence="2 3">CGMCC 1.6291</strain>
    </source>
</reference>
<protein>
    <submittedName>
        <fullName evidence="2">Integrating conjugative element protein, PFL_4669 family</fullName>
    </submittedName>
</protein>
<dbReference type="STRING" id="406100.SAMN04488052_103320"/>
<evidence type="ECO:0000256" key="1">
    <source>
        <dbReference type="SAM" id="MobiDB-lite"/>
    </source>
</evidence>
<evidence type="ECO:0000313" key="2">
    <source>
        <dbReference type="EMBL" id="SEO84295.1"/>
    </source>
</evidence>
<organism evidence="2 3">
    <name type="scientific">Aquisalimonas asiatica</name>
    <dbReference type="NCBI Taxonomy" id="406100"/>
    <lineage>
        <taxon>Bacteria</taxon>
        <taxon>Pseudomonadati</taxon>
        <taxon>Pseudomonadota</taxon>
        <taxon>Gammaproteobacteria</taxon>
        <taxon>Chromatiales</taxon>
        <taxon>Ectothiorhodospiraceae</taxon>
        <taxon>Aquisalimonas</taxon>
    </lineage>
</organism>
<dbReference type="EMBL" id="FOEG01000003">
    <property type="protein sequence ID" value="SEO84295.1"/>
    <property type="molecule type" value="Genomic_DNA"/>
</dbReference>
<dbReference type="NCBIfam" id="TIGR03761">
    <property type="entry name" value="ICE_PFL4669"/>
    <property type="match status" value="1"/>
</dbReference>
<dbReference type="RefSeq" id="WP_139209186.1">
    <property type="nucleotide sequence ID" value="NZ_FOEG01000003.1"/>
</dbReference>
<dbReference type="InterPro" id="IPR014996">
    <property type="entry name" value="AcaB"/>
</dbReference>
<dbReference type="OrthoDB" id="8524550at2"/>
<sequence length="240" mass="26918">MTEAEPARSDNGVATWSAAQEQPGGLRGRARMTLQTRQAQRVMRGRTRREGEGKPEIIGLARFATLMRWAWRAAERDDPWADWLLLRAYHAINENRETLAVLRQQAEARLEVMPNVEIDVAESLEPIQIPLDFSTPYGYMGAYLIGEYDNYARALLTARHVGLITKASAERDLHKGGHLVRSVFHIPAAWRFRGLTRASVHGKTEKAAEVAETQGWPPQEVLDGTIRSPLAPELQSLTSD</sequence>
<name>A0A1H8T0F5_9GAMM</name>